<keyword evidence="1" id="KW-0472">Membrane</keyword>
<evidence type="ECO:0000256" key="1">
    <source>
        <dbReference type="SAM" id="Phobius"/>
    </source>
</evidence>
<evidence type="ECO:0000313" key="2">
    <source>
        <dbReference type="EMBL" id="GAF04628.1"/>
    </source>
</evidence>
<protein>
    <submittedName>
        <fullName evidence="2">Uncharacterized protein</fullName>
    </submittedName>
</protein>
<accession>W7YAN3</accession>
<name>W7YAN3_9BACT</name>
<reference evidence="2 3" key="1">
    <citation type="journal article" date="2014" name="Genome Announc.">
        <title>Draft Genome Sequence of Cytophaga fermentans JCM 21142T, a Facultative Anaerobe Isolated from Marine Mud.</title>
        <authorList>
            <person name="Starns D."/>
            <person name="Oshima K."/>
            <person name="Suda W."/>
            <person name="Iino T."/>
            <person name="Yuki M."/>
            <person name="Inoue J."/>
            <person name="Kitamura K."/>
            <person name="Iida T."/>
            <person name="Darby A."/>
            <person name="Hattori M."/>
            <person name="Ohkuma M."/>
        </authorList>
    </citation>
    <scope>NUCLEOTIDE SEQUENCE [LARGE SCALE GENOMIC DNA]</scope>
    <source>
        <strain evidence="2 3">JCM 21142</strain>
    </source>
</reference>
<comment type="caution">
    <text evidence="2">The sequence shown here is derived from an EMBL/GenBank/DDBJ whole genome shotgun (WGS) entry which is preliminary data.</text>
</comment>
<keyword evidence="1" id="KW-0812">Transmembrane</keyword>
<keyword evidence="1" id="KW-1133">Transmembrane helix</keyword>
<keyword evidence="3" id="KW-1185">Reference proteome</keyword>
<organism evidence="2 3">
    <name type="scientific">Saccharicrinis fermentans DSM 9555 = JCM 21142</name>
    <dbReference type="NCBI Taxonomy" id="869213"/>
    <lineage>
        <taxon>Bacteria</taxon>
        <taxon>Pseudomonadati</taxon>
        <taxon>Bacteroidota</taxon>
        <taxon>Bacteroidia</taxon>
        <taxon>Marinilabiliales</taxon>
        <taxon>Marinilabiliaceae</taxon>
        <taxon>Saccharicrinis</taxon>
    </lineage>
</organism>
<feature type="transmembrane region" description="Helical" evidence="1">
    <location>
        <begin position="18"/>
        <end position="40"/>
    </location>
</feature>
<evidence type="ECO:0000313" key="3">
    <source>
        <dbReference type="Proteomes" id="UP000019402"/>
    </source>
</evidence>
<dbReference type="Proteomes" id="UP000019402">
    <property type="component" value="Unassembled WGS sequence"/>
</dbReference>
<dbReference type="AlphaFoldDB" id="W7YAN3"/>
<proteinExistence type="predicted"/>
<sequence length="54" mass="5970">MAGNMGLVGWILIYKKNLLQAVVSACVLGLANVLFVRLAFKGLYYVISVFLHEL</sequence>
<dbReference type="EMBL" id="BAMD01000051">
    <property type="protein sequence ID" value="GAF04628.1"/>
    <property type="molecule type" value="Genomic_DNA"/>
</dbReference>
<dbReference type="STRING" id="869213.GCA_000517085_01051"/>
<gene>
    <name evidence="2" type="ORF">JCM21142_93340</name>
</gene>